<keyword evidence="2" id="KW-0436">Ligase</keyword>
<organism evidence="9">
    <name type="scientific">human gut metagenome</name>
    <dbReference type="NCBI Taxonomy" id="408170"/>
    <lineage>
        <taxon>unclassified sequences</taxon>
        <taxon>metagenomes</taxon>
        <taxon>organismal metagenomes</taxon>
    </lineage>
</organism>
<keyword evidence="4" id="KW-0067">ATP-binding</keyword>
<evidence type="ECO:0000259" key="8">
    <source>
        <dbReference type="PROSITE" id="PS50975"/>
    </source>
</evidence>
<dbReference type="Gene3D" id="3.40.50.20">
    <property type="match status" value="1"/>
</dbReference>
<evidence type="ECO:0000313" key="9">
    <source>
        <dbReference type="EMBL" id="EKC45159.1"/>
    </source>
</evidence>
<dbReference type="PROSITE" id="PS00843">
    <property type="entry name" value="DALA_DALA_LIGASE_1"/>
    <property type="match status" value="1"/>
</dbReference>
<evidence type="ECO:0000256" key="5">
    <source>
        <dbReference type="ARBA" id="ARBA00022960"/>
    </source>
</evidence>
<name>K1RNT3_9ZZZZ</name>
<dbReference type="GO" id="GO:0008716">
    <property type="term" value="F:D-alanine-D-alanine ligase activity"/>
    <property type="evidence" value="ECO:0007669"/>
    <property type="project" value="InterPro"/>
</dbReference>
<dbReference type="InterPro" id="IPR011127">
    <property type="entry name" value="Dala_Dala_lig_N"/>
</dbReference>
<keyword evidence="6" id="KW-0573">Peptidoglycan synthesis</keyword>
<accession>K1RNT3</accession>
<keyword evidence="7" id="KW-0961">Cell wall biogenesis/degradation</keyword>
<gene>
    <name evidence="9" type="ORF">LEA_20355</name>
</gene>
<dbReference type="Pfam" id="PF01820">
    <property type="entry name" value="Dala_Dala_lig_N"/>
    <property type="match status" value="1"/>
</dbReference>
<dbReference type="EMBL" id="AJWY01013989">
    <property type="protein sequence ID" value="EKC45159.1"/>
    <property type="molecule type" value="Genomic_DNA"/>
</dbReference>
<evidence type="ECO:0000256" key="1">
    <source>
        <dbReference type="ARBA" id="ARBA00010871"/>
    </source>
</evidence>
<dbReference type="PROSITE" id="PS50975">
    <property type="entry name" value="ATP_GRASP"/>
    <property type="match status" value="1"/>
</dbReference>
<dbReference type="InterPro" id="IPR011761">
    <property type="entry name" value="ATP-grasp"/>
</dbReference>
<dbReference type="InterPro" id="IPR013815">
    <property type="entry name" value="ATP_grasp_subdomain_1"/>
</dbReference>
<dbReference type="GO" id="GO:0046872">
    <property type="term" value="F:metal ion binding"/>
    <property type="evidence" value="ECO:0007669"/>
    <property type="project" value="InterPro"/>
</dbReference>
<feature type="non-terminal residue" evidence="9">
    <location>
        <position position="141"/>
    </location>
</feature>
<keyword evidence="3" id="KW-0547">Nucleotide-binding</keyword>
<dbReference type="SUPFAM" id="SSF52440">
    <property type="entry name" value="PreATP-grasp domain"/>
    <property type="match status" value="1"/>
</dbReference>
<protein>
    <submittedName>
        <fullName evidence="9">D-alanyl-alanine synthetase A</fullName>
    </submittedName>
</protein>
<evidence type="ECO:0000256" key="2">
    <source>
        <dbReference type="ARBA" id="ARBA00022598"/>
    </source>
</evidence>
<dbReference type="InterPro" id="IPR000291">
    <property type="entry name" value="D-Ala_lig_Van_CS"/>
</dbReference>
<comment type="similarity">
    <text evidence="1">Belongs to the D-alanine--D-alanine ligase family.</text>
</comment>
<dbReference type="PANTHER" id="PTHR23132">
    <property type="entry name" value="D-ALANINE--D-ALANINE LIGASE"/>
    <property type="match status" value="1"/>
</dbReference>
<proteinExistence type="inferred from homology"/>
<dbReference type="Pfam" id="PF07478">
    <property type="entry name" value="Dala_Dala_lig_C"/>
    <property type="match status" value="1"/>
</dbReference>
<dbReference type="InterPro" id="IPR011095">
    <property type="entry name" value="Dala_Dala_lig_C"/>
</dbReference>
<dbReference type="InterPro" id="IPR016185">
    <property type="entry name" value="PreATP-grasp_dom_sf"/>
</dbReference>
<evidence type="ECO:0000256" key="4">
    <source>
        <dbReference type="ARBA" id="ARBA00022840"/>
    </source>
</evidence>
<dbReference type="GO" id="GO:0008360">
    <property type="term" value="P:regulation of cell shape"/>
    <property type="evidence" value="ECO:0007669"/>
    <property type="project" value="UniProtKB-KW"/>
</dbReference>
<sequence>MLSPDRKDHGITVFRESGPEKIHIDVCFPVMHGKNGEDGTIQGLLELSGIPYVGCGVLASSVCMDKAVTNTLADQAGIAQAKWLATDVNEYRESGTEFIKKAEATLGYPIFVKPANAGSSVGITKAHDESELREALEKAFS</sequence>
<comment type="caution">
    <text evidence="9">The sequence shown here is derived from an EMBL/GenBank/DDBJ whole genome shotgun (WGS) entry which is preliminary data.</text>
</comment>
<reference evidence="9" key="1">
    <citation type="journal article" date="2013" name="Environ. Microbiol.">
        <title>Microbiota from the distal guts of lean and obese adolescents exhibit partial functional redundancy besides clear differences in community structure.</title>
        <authorList>
            <person name="Ferrer M."/>
            <person name="Ruiz A."/>
            <person name="Lanza F."/>
            <person name="Haange S.B."/>
            <person name="Oberbach A."/>
            <person name="Till H."/>
            <person name="Bargiela R."/>
            <person name="Campoy C."/>
            <person name="Segura M.T."/>
            <person name="Richter M."/>
            <person name="von Bergen M."/>
            <person name="Seifert J."/>
            <person name="Suarez A."/>
        </authorList>
    </citation>
    <scope>NUCLEOTIDE SEQUENCE</scope>
</reference>
<dbReference type="GO" id="GO:0009252">
    <property type="term" value="P:peptidoglycan biosynthetic process"/>
    <property type="evidence" value="ECO:0007669"/>
    <property type="project" value="UniProtKB-KW"/>
</dbReference>
<dbReference type="GO" id="GO:0071555">
    <property type="term" value="P:cell wall organization"/>
    <property type="evidence" value="ECO:0007669"/>
    <property type="project" value="UniProtKB-KW"/>
</dbReference>
<keyword evidence="5" id="KW-0133">Cell shape</keyword>
<evidence type="ECO:0000256" key="6">
    <source>
        <dbReference type="ARBA" id="ARBA00022984"/>
    </source>
</evidence>
<feature type="domain" description="ATP-grasp" evidence="8">
    <location>
        <begin position="70"/>
        <end position="131"/>
    </location>
</feature>
<dbReference type="Gene3D" id="3.30.1490.20">
    <property type="entry name" value="ATP-grasp fold, A domain"/>
    <property type="match status" value="1"/>
</dbReference>
<evidence type="ECO:0000256" key="7">
    <source>
        <dbReference type="ARBA" id="ARBA00023316"/>
    </source>
</evidence>
<dbReference type="SUPFAM" id="SSF56059">
    <property type="entry name" value="Glutathione synthetase ATP-binding domain-like"/>
    <property type="match status" value="1"/>
</dbReference>
<dbReference type="AlphaFoldDB" id="K1RNT3"/>
<dbReference type="GO" id="GO:0005829">
    <property type="term" value="C:cytosol"/>
    <property type="evidence" value="ECO:0007669"/>
    <property type="project" value="TreeGrafter"/>
</dbReference>
<dbReference type="PANTHER" id="PTHR23132:SF25">
    <property type="entry name" value="D-ALANINE--D-ALANINE LIGASE A"/>
    <property type="match status" value="1"/>
</dbReference>
<dbReference type="GO" id="GO:0005524">
    <property type="term" value="F:ATP binding"/>
    <property type="evidence" value="ECO:0007669"/>
    <property type="project" value="UniProtKB-KW"/>
</dbReference>
<evidence type="ECO:0000256" key="3">
    <source>
        <dbReference type="ARBA" id="ARBA00022741"/>
    </source>
</evidence>